<proteinExistence type="predicted"/>
<keyword evidence="3" id="KW-0288">FMN</keyword>
<evidence type="ECO:0000256" key="2">
    <source>
        <dbReference type="ARBA" id="ARBA00022630"/>
    </source>
</evidence>
<evidence type="ECO:0000256" key="4">
    <source>
        <dbReference type="ARBA" id="ARBA00022857"/>
    </source>
</evidence>
<dbReference type="InterPro" id="IPR013785">
    <property type="entry name" value="Aldolase_TIM"/>
</dbReference>
<keyword evidence="4" id="KW-0521">NADP</keyword>
<dbReference type="Pfam" id="PF00724">
    <property type="entry name" value="Oxidored_FMN"/>
    <property type="match status" value="1"/>
</dbReference>
<name>A0ABW5DJ11_9HYPH</name>
<dbReference type="Gene3D" id="3.20.20.70">
    <property type="entry name" value="Aldolase class I"/>
    <property type="match status" value="1"/>
</dbReference>
<dbReference type="SUPFAM" id="SSF51395">
    <property type="entry name" value="FMN-linked oxidoreductases"/>
    <property type="match status" value="1"/>
</dbReference>
<dbReference type="InterPro" id="IPR001155">
    <property type="entry name" value="OxRdtase_FMN_N"/>
</dbReference>
<keyword evidence="2" id="KW-0285">Flavoprotein</keyword>
<protein>
    <submittedName>
        <fullName evidence="7">NADH:flavin oxidoreductase/NADH oxidase</fullName>
    </submittedName>
</protein>
<gene>
    <name evidence="7" type="ORF">ACFSMZ_11695</name>
</gene>
<evidence type="ECO:0000313" key="7">
    <source>
        <dbReference type="EMBL" id="MFD2260424.1"/>
    </source>
</evidence>
<evidence type="ECO:0000313" key="8">
    <source>
        <dbReference type="Proteomes" id="UP001597373"/>
    </source>
</evidence>
<dbReference type="CDD" id="cd02932">
    <property type="entry name" value="OYE_YqiM_FMN"/>
    <property type="match status" value="1"/>
</dbReference>
<evidence type="ECO:0000256" key="5">
    <source>
        <dbReference type="ARBA" id="ARBA00023002"/>
    </source>
</evidence>
<dbReference type="Proteomes" id="UP001597373">
    <property type="component" value="Unassembled WGS sequence"/>
</dbReference>
<evidence type="ECO:0000256" key="1">
    <source>
        <dbReference type="ARBA" id="ARBA00001917"/>
    </source>
</evidence>
<comment type="cofactor">
    <cofactor evidence="1">
        <name>FMN</name>
        <dbReference type="ChEBI" id="CHEBI:58210"/>
    </cofactor>
</comment>
<dbReference type="PANTHER" id="PTHR43303">
    <property type="entry name" value="NADPH DEHYDROGENASE C23G7.10C-RELATED"/>
    <property type="match status" value="1"/>
</dbReference>
<feature type="domain" description="NADH:flavin oxidoreductase/NADH oxidase N-terminal" evidence="6">
    <location>
        <begin position="6"/>
        <end position="343"/>
    </location>
</feature>
<accession>A0ABW5DJ11</accession>
<sequence length="372" mass="40781">MTSPRLFTPIEIGKLKLANRIVIAPMCQYSAENGCMTDWHTIHYGNLALSGAGALTIEATAVVPEGRITYGDVGLWDDATEAAMGRVLDSIRRWSDMPIVIQLAHAGRKASTEKPWLGGHQLAPNHPNGWQTVSASALAFKEGDNPPVALDRDGLARVRNAFADAARRAARLGIDAIQIHSAHGYLLHQFLSPLSNRRDDEYGGSLENRMRFPLEVFDAVRDAFSADRPVTVRVSGTDWVEGGWDIEQTLEYAKALEARGCDAIHVSSGGLDPRQQFWVGPNYQVPLARAVKQATSMPVVAVGLITDYEQAEAIIGTGDADMIGIARTILYDPRWPWHAAAHLGATVQAAPQYLRSQPHRYRSLFEPMKQKG</sequence>
<organism evidence="7 8">
    <name type="scientific">Chelativorans composti</name>
    <dbReference type="NCBI Taxonomy" id="768533"/>
    <lineage>
        <taxon>Bacteria</taxon>
        <taxon>Pseudomonadati</taxon>
        <taxon>Pseudomonadota</taxon>
        <taxon>Alphaproteobacteria</taxon>
        <taxon>Hyphomicrobiales</taxon>
        <taxon>Phyllobacteriaceae</taxon>
        <taxon>Chelativorans</taxon>
    </lineage>
</organism>
<dbReference type="EMBL" id="JBHUIR010000038">
    <property type="protein sequence ID" value="MFD2260424.1"/>
    <property type="molecule type" value="Genomic_DNA"/>
</dbReference>
<dbReference type="InterPro" id="IPR044152">
    <property type="entry name" value="YqjM-like"/>
</dbReference>
<reference evidence="8" key="1">
    <citation type="journal article" date="2019" name="Int. J. Syst. Evol. Microbiol.">
        <title>The Global Catalogue of Microorganisms (GCM) 10K type strain sequencing project: providing services to taxonomists for standard genome sequencing and annotation.</title>
        <authorList>
            <consortium name="The Broad Institute Genomics Platform"/>
            <consortium name="The Broad Institute Genome Sequencing Center for Infectious Disease"/>
            <person name="Wu L."/>
            <person name="Ma J."/>
        </authorList>
    </citation>
    <scope>NUCLEOTIDE SEQUENCE [LARGE SCALE GENOMIC DNA]</scope>
    <source>
        <strain evidence="8">KCTC 23707</strain>
    </source>
</reference>
<keyword evidence="8" id="KW-1185">Reference proteome</keyword>
<evidence type="ECO:0000256" key="3">
    <source>
        <dbReference type="ARBA" id="ARBA00022643"/>
    </source>
</evidence>
<evidence type="ECO:0000259" key="6">
    <source>
        <dbReference type="Pfam" id="PF00724"/>
    </source>
</evidence>
<dbReference type="RefSeq" id="WP_165278505.1">
    <property type="nucleotide sequence ID" value="NZ_BAABGS010000021.1"/>
</dbReference>
<keyword evidence="5" id="KW-0560">Oxidoreductase</keyword>
<dbReference type="PANTHER" id="PTHR43303:SF4">
    <property type="entry name" value="NADPH DEHYDROGENASE C23G7.10C-RELATED"/>
    <property type="match status" value="1"/>
</dbReference>
<comment type="caution">
    <text evidence="7">The sequence shown here is derived from an EMBL/GenBank/DDBJ whole genome shotgun (WGS) entry which is preliminary data.</text>
</comment>